<evidence type="ECO:0000313" key="1">
    <source>
        <dbReference type="EMBL" id="ANH76513.1"/>
    </source>
</evidence>
<reference evidence="1 2" key="1">
    <citation type="submission" date="2015-09" db="EMBL/GenBank/DDBJ databases">
        <authorList>
            <person name="Xu Y."/>
            <person name="Nagy A."/>
            <person name="Liu N.T."/>
            <person name="Nou X."/>
        </authorList>
    </citation>
    <scope>NUCLEOTIDE SEQUENCE [LARGE SCALE GENOMIC DNA]</scope>
    <source>
        <strain evidence="1 2">FC1138</strain>
    </source>
</reference>
<dbReference type="KEGG" id="rin:ACS15_4759"/>
<protein>
    <submittedName>
        <fullName evidence="1">Uncharacterized protein</fullName>
    </submittedName>
</protein>
<dbReference type="AlphaFoldDB" id="A0AAC9BLR0"/>
<proteinExistence type="predicted"/>
<name>A0AAC9BLR0_9RALS</name>
<organism evidence="1 2">
    <name type="scientific">Ralstonia insidiosa</name>
    <dbReference type="NCBI Taxonomy" id="190721"/>
    <lineage>
        <taxon>Bacteria</taxon>
        <taxon>Pseudomonadati</taxon>
        <taxon>Pseudomonadota</taxon>
        <taxon>Betaproteobacteria</taxon>
        <taxon>Burkholderiales</taxon>
        <taxon>Burkholderiaceae</taxon>
        <taxon>Ralstonia</taxon>
    </lineage>
</organism>
<accession>A0AAC9BLR0</accession>
<dbReference type="EMBL" id="CP012606">
    <property type="protein sequence ID" value="ANH76513.1"/>
    <property type="molecule type" value="Genomic_DNA"/>
</dbReference>
<gene>
    <name evidence="1" type="ORF">ACS15_4759</name>
</gene>
<sequence>MTFLFTTLSGGAGHRPIRMPIDLREPDGIAFPVPWPAVMPV</sequence>
<dbReference type="Proteomes" id="UP000077927">
    <property type="component" value="Chromosome 2"/>
</dbReference>
<evidence type="ECO:0000313" key="2">
    <source>
        <dbReference type="Proteomes" id="UP000077927"/>
    </source>
</evidence>